<keyword evidence="4" id="KW-0106">Calcium</keyword>
<dbReference type="Gene3D" id="3.30.1120.10">
    <property type="match status" value="1"/>
</dbReference>
<dbReference type="AlphaFoldDB" id="A0A7Z0DC33"/>
<feature type="domain" description="Sulfatase N-terminal" evidence="5">
    <location>
        <begin position="6"/>
        <end position="357"/>
    </location>
</feature>
<proteinExistence type="inferred from homology"/>
<sequence>MSAVAPNIVLILSDDHGYADRSTLGLRDDIATPHLDRLAADGTTCTQGYVTAPICSPSRAGLMAGVHQQRWGAYWFDTSSFGDDRPSIAEVLGGAGYRCGYFGKVHYGQERRGDRACPPHHGFDESLYGLAGQSMGRLHYLHHSRAAEERYGPAAWRHGVGPLLAADESGETEAEIERHLTRELGERTRGFIGRAVADQRPFFAMVAFNAVHNFNGQLPAEVLRERGLPPFADLDPAVDDYLDWYDGAIWPNDPNGRAYYAAQLAIMDEEIGLLLDQLDTLGVAEDTLVVYLTDNGGSTCNFAENAPLAGGKYSLYEGGVRVPFLVRWVGGGVPAGGACAELVSSLDLLPTFAAAAGLTGEQVRETDGIDLAPVLRGEGAGHEVLHFDTGFQWAVREGEWKLRSIDAGAHVDAINTVEHAGIEPGVALHHLGRDPGERTDLSETYPRVRERLTALHEAWRAEMAASARR</sequence>
<dbReference type="InterPro" id="IPR017850">
    <property type="entry name" value="Alkaline_phosphatase_core_sf"/>
</dbReference>
<dbReference type="PANTHER" id="PTHR42693:SF53">
    <property type="entry name" value="ENDO-4-O-SULFATASE"/>
    <property type="match status" value="1"/>
</dbReference>
<dbReference type="GO" id="GO:0046872">
    <property type="term" value="F:metal ion binding"/>
    <property type="evidence" value="ECO:0007669"/>
    <property type="project" value="UniProtKB-KW"/>
</dbReference>
<dbReference type="Proteomes" id="UP000527616">
    <property type="component" value="Unassembled WGS sequence"/>
</dbReference>
<keyword evidence="3" id="KW-0378">Hydrolase</keyword>
<evidence type="ECO:0000256" key="3">
    <source>
        <dbReference type="ARBA" id="ARBA00022801"/>
    </source>
</evidence>
<dbReference type="GO" id="GO:0004065">
    <property type="term" value="F:arylsulfatase activity"/>
    <property type="evidence" value="ECO:0007669"/>
    <property type="project" value="TreeGrafter"/>
</dbReference>
<name>A0A7Z0DC33_9ACTN</name>
<comment type="similarity">
    <text evidence="1">Belongs to the sulfatase family.</text>
</comment>
<comment type="caution">
    <text evidence="6">The sequence shown here is derived from an EMBL/GenBank/DDBJ whole genome shotgun (WGS) entry which is preliminary data.</text>
</comment>
<organism evidence="6 7">
    <name type="scientific">Naumannella cuiyingiana</name>
    <dbReference type="NCBI Taxonomy" id="1347891"/>
    <lineage>
        <taxon>Bacteria</taxon>
        <taxon>Bacillati</taxon>
        <taxon>Actinomycetota</taxon>
        <taxon>Actinomycetes</taxon>
        <taxon>Propionibacteriales</taxon>
        <taxon>Propionibacteriaceae</taxon>
        <taxon>Naumannella</taxon>
    </lineage>
</organism>
<dbReference type="RefSeq" id="WP_179446217.1">
    <property type="nucleotide sequence ID" value="NZ_JACBZS010000001.1"/>
</dbReference>
<dbReference type="SUPFAM" id="SSF53649">
    <property type="entry name" value="Alkaline phosphatase-like"/>
    <property type="match status" value="1"/>
</dbReference>
<evidence type="ECO:0000256" key="1">
    <source>
        <dbReference type="ARBA" id="ARBA00008779"/>
    </source>
</evidence>
<dbReference type="PROSITE" id="PS00523">
    <property type="entry name" value="SULFATASE_1"/>
    <property type="match status" value="1"/>
</dbReference>
<evidence type="ECO:0000259" key="5">
    <source>
        <dbReference type="Pfam" id="PF00884"/>
    </source>
</evidence>
<dbReference type="Pfam" id="PF00884">
    <property type="entry name" value="Sulfatase"/>
    <property type="match status" value="1"/>
</dbReference>
<evidence type="ECO:0000313" key="6">
    <source>
        <dbReference type="EMBL" id="NYI72570.1"/>
    </source>
</evidence>
<protein>
    <submittedName>
        <fullName evidence="6">Arylsulfatase A-like enzyme</fullName>
    </submittedName>
</protein>
<dbReference type="EMBL" id="JACBZS010000001">
    <property type="protein sequence ID" value="NYI72570.1"/>
    <property type="molecule type" value="Genomic_DNA"/>
</dbReference>
<reference evidence="6 7" key="1">
    <citation type="submission" date="2020-07" db="EMBL/GenBank/DDBJ databases">
        <title>Sequencing the genomes of 1000 actinobacteria strains.</title>
        <authorList>
            <person name="Klenk H.-P."/>
        </authorList>
    </citation>
    <scope>NUCLEOTIDE SEQUENCE [LARGE SCALE GENOMIC DNA]</scope>
    <source>
        <strain evidence="6 7">DSM 103164</strain>
    </source>
</reference>
<accession>A0A7Z0DC33</accession>
<evidence type="ECO:0000256" key="4">
    <source>
        <dbReference type="ARBA" id="ARBA00022837"/>
    </source>
</evidence>
<evidence type="ECO:0000313" key="7">
    <source>
        <dbReference type="Proteomes" id="UP000527616"/>
    </source>
</evidence>
<evidence type="ECO:0000256" key="2">
    <source>
        <dbReference type="ARBA" id="ARBA00022723"/>
    </source>
</evidence>
<dbReference type="InterPro" id="IPR024607">
    <property type="entry name" value="Sulfatase_CS"/>
</dbReference>
<dbReference type="PANTHER" id="PTHR42693">
    <property type="entry name" value="ARYLSULFATASE FAMILY MEMBER"/>
    <property type="match status" value="1"/>
</dbReference>
<dbReference type="InterPro" id="IPR050738">
    <property type="entry name" value="Sulfatase"/>
</dbReference>
<dbReference type="InterPro" id="IPR000917">
    <property type="entry name" value="Sulfatase_N"/>
</dbReference>
<keyword evidence="7" id="KW-1185">Reference proteome</keyword>
<gene>
    <name evidence="6" type="ORF">GGQ54_003130</name>
</gene>
<keyword evidence="2" id="KW-0479">Metal-binding</keyword>
<dbReference type="Gene3D" id="3.40.720.10">
    <property type="entry name" value="Alkaline Phosphatase, subunit A"/>
    <property type="match status" value="1"/>
</dbReference>